<keyword evidence="1" id="KW-0614">Plasmid</keyword>
<geneLocation type="plasmid" evidence="1">
    <name>pCYLM02</name>
</geneLocation>
<protein>
    <submittedName>
        <fullName evidence="1">Uncharacterized protein</fullName>
    </submittedName>
</protein>
<evidence type="ECO:0000313" key="1">
    <source>
        <dbReference type="EMBL" id="ABO47830.1"/>
    </source>
</evidence>
<sequence length="101" mass="10954">MCQVITVYAISVNRTLIDTHYLASHVLYLFKCVVVRSSTMNNIPESEIIKAVACDIPLSGSFLDAYMLPSGEKRFGIEGTVLLLGILNAGFTTAQKGNQNG</sequence>
<reference evidence="1" key="1">
    <citation type="submission" date="2007-02" db="EMBL/GenBank/DDBJ databases">
        <title>Isolation, cloning, sequencing and sequence analysis of Cylindrospermum sp. A1345 plasmid pCYLM02.</title>
        <authorList>
            <person name="Ganesan V."/>
            <person name="Anand N."/>
        </authorList>
    </citation>
    <scope>NUCLEOTIDE SEQUENCE</scope>
    <source>
        <strain evidence="1">A1345</strain>
        <plasmid evidence="1">pCYLM02</plasmid>
    </source>
</reference>
<accession>A4L7C2</accession>
<dbReference type="AlphaFoldDB" id="A4L7C2"/>
<organism evidence="1">
    <name type="scientific">Johanseniella sp. A1345</name>
    <dbReference type="NCBI Taxonomy" id="380087"/>
    <lineage>
        <taxon>Bacteria</taxon>
        <taxon>Bacillati</taxon>
        <taxon>Cyanobacteriota</taxon>
        <taxon>Cyanophyceae</taxon>
        <taxon>Nostocales</taxon>
        <taxon>Nostocaceae</taxon>
        <taxon>Johanseniella</taxon>
    </lineage>
</organism>
<name>A4L7C2_9NOST</name>
<dbReference type="EMBL" id="EF452232">
    <property type="protein sequence ID" value="ABO47830.1"/>
    <property type="molecule type" value="Genomic_DNA"/>
</dbReference>
<proteinExistence type="predicted"/>